<dbReference type="NCBIfam" id="NF005316">
    <property type="entry name" value="PRK06850.1"/>
    <property type="match status" value="1"/>
</dbReference>
<accession>A0A518G7R3</accession>
<dbReference type="InterPro" id="IPR046882">
    <property type="entry name" value="Sp-DndD"/>
</dbReference>
<organism evidence="2 3">
    <name type="scientific">Aureliella helgolandensis</name>
    <dbReference type="NCBI Taxonomy" id="2527968"/>
    <lineage>
        <taxon>Bacteria</taxon>
        <taxon>Pseudomonadati</taxon>
        <taxon>Planctomycetota</taxon>
        <taxon>Planctomycetia</taxon>
        <taxon>Pirellulales</taxon>
        <taxon>Pirellulaceae</taxon>
        <taxon>Aureliella</taxon>
    </lineage>
</organism>
<evidence type="ECO:0000313" key="2">
    <source>
        <dbReference type="EMBL" id="QDV24625.1"/>
    </source>
</evidence>
<reference evidence="2 3" key="1">
    <citation type="submission" date="2019-02" db="EMBL/GenBank/DDBJ databases">
        <title>Deep-cultivation of Planctomycetes and their phenomic and genomic characterization uncovers novel biology.</title>
        <authorList>
            <person name="Wiegand S."/>
            <person name="Jogler M."/>
            <person name="Boedeker C."/>
            <person name="Pinto D."/>
            <person name="Vollmers J."/>
            <person name="Rivas-Marin E."/>
            <person name="Kohn T."/>
            <person name="Peeters S.H."/>
            <person name="Heuer A."/>
            <person name="Rast P."/>
            <person name="Oberbeckmann S."/>
            <person name="Bunk B."/>
            <person name="Jeske O."/>
            <person name="Meyerdierks A."/>
            <person name="Storesund J.E."/>
            <person name="Kallscheuer N."/>
            <person name="Luecker S."/>
            <person name="Lage O.M."/>
            <person name="Pohl T."/>
            <person name="Merkel B.J."/>
            <person name="Hornburger P."/>
            <person name="Mueller R.-W."/>
            <person name="Bruemmer F."/>
            <person name="Labrenz M."/>
            <person name="Spormann A.M."/>
            <person name="Op den Camp H."/>
            <person name="Overmann J."/>
            <person name="Amann R."/>
            <person name="Jetten M.S.M."/>
            <person name="Mascher T."/>
            <person name="Medema M.H."/>
            <person name="Devos D.P."/>
            <person name="Kaster A.-K."/>
            <person name="Ovreas L."/>
            <person name="Rohde M."/>
            <person name="Galperin M.Y."/>
            <person name="Jogler C."/>
        </authorList>
    </citation>
    <scope>NUCLEOTIDE SEQUENCE [LARGE SCALE GENOMIC DNA]</scope>
    <source>
        <strain evidence="2 3">Q31a</strain>
    </source>
</reference>
<dbReference type="SUPFAM" id="SSF52402">
    <property type="entry name" value="Adenine nucleotide alpha hydrolases-like"/>
    <property type="match status" value="1"/>
</dbReference>
<dbReference type="InterPro" id="IPR050128">
    <property type="entry name" value="Sulfate_adenylyltrnsfr_sub2"/>
</dbReference>
<sequence length="494" mass="56312">MDVEVPSVASEATVFENKPISEFYSEVQAVYLEDTKPWVLGYSGGKDSTATLQVVWTAVSMLPPEKRHKHVFVISSDTYVETPVIVNHIDSNLDAINRAAKEQGLPFSADKVVPKLTDTFWVCLLGKGYPAPTTRFRWCTERMKISPADVFILDRVAESGEVVMVLGARKGESASRDQVLKNREIKGSLLRKHSSLLNAYVYAPIEDFTTNDVWQYILSADSPWGGDNSELVGMYKSAAGGECPLVVDKSTPSCGNSRFGCWVCPVVDKDHSMESMVDNGEDWMEPLLEIQRELASHKDPEIKKKIREIKRRDGRVWRAKSKEDRKRGSRNWSKEEGEYIPGPYKIAYRKDLLQKILIAQKSIRENGPDSKACLIREDELKAIRDIWRTESQEWEDSIPKIYNDIFGDREILWENEDVTSLRMNDGQLLKSICDGHDVPMHLVVKLVSLERNMQGMTKRAGIFNKIDKIFAEDWKEEREIQEILEMEAAEQSEN</sequence>
<name>A0A518G7R3_9BACT</name>
<gene>
    <name evidence="2" type="ORF">Q31a_29450</name>
</gene>
<feature type="domain" description="Phosphoadenosine phosphosulphate reductase" evidence="1">
    <location>
        <begin position="39"/>
        <end position="223"/>
    </location>
</feature>
<dbReference type="InterPro" id="IPR014729">
    <property type="entry name" value="Rossmann-like_a/b/a_fold"/>
</dbReference>
<dbReference type="PANTHER" id="PTHR43196:SF2">
    <property type="entry name" value="PHOSPHOADENOSINE PHOSPHOSULFATE REDUCTASE"/>
    <property type="match status" value="1"/>
</dbReference>
<dbReference type="Pfam" id="PF01507">
    <property type="entry name" value="PAPS_reduct"/>
    <property type="match status" value="1"/>
</dbReference>
<dbReference type="InterPro" id="IPR017598">
    <property type="entry name" value="SulphurTrfase_DndC"/>
</dbReference>
<proteinExistence type="predicted"/>
<dbReference type="Pfam" id="PF20306">
    <property type="entry name" value="Sp-DndD"/>
    <property type="match status" value="1"/>
</dbReference>
<evidence type="ECO:0000259" key="1">
    <source>
        <dbReference type="Pfam" id="PF01507"/>
    </source>
</evidence>
<dbReference type="RefSeq" id="WP_197356805.1">
    <property type="nucleotide sequence ID" value="NZ_CP036298.1"/>
</dbReference>
<evidence type="ECO:0000313" key="3">
    <source>
        <dbReference type="Proteomes" id="UP000318017"/>
    </source>
</evidence>
<dbReference type="PANTHER" id="PTHR43196">
    <property type="entry name" value="SULFATE ADENYLYLTRANSFERASE SUBUNIT 2"/>
    <property type="match status" value="1"/>
</dbReference>
<keyword evidence="3" id="KW-1185">Reference proteome</keyword>
<dbReference type="GO" id="GO:0003824">
    <property type="term" value="F:catalytic activity"/>
    <property type="evidence" value="ECO:0007669"/>
    <property type="project" value="InterPro"/>
</dbReference>
<dbReference type="Proteomes" id="UP000318017">
    <property type="component" value="Chromosome"/>
</dbReference>
<dbReference type="Gene3D" id="3.40.50.620">
    <property type="entry name" value="HUPs"/>
    <property type="match status" value="1"/>
</dbReference>
<dbReference type="REBASE" id="356384">
    <property type="entry name" value="M.Pba31aDndCP"/>
</dbReference>
<dbReference type="AlphaFoldDB" id="A0A518G7R3"/>
<dbReference type="EMBL" id="CP036298">
    <property type="protein sequence ID" value="QDV24625.1"/>
    <property type="molecule type" value="Genomic_DNA"/>
</dbReference>
<dbReference type="NCBIfam" id="TIGR03183">
    <property type="entry name" value="DNA_S_dndC"/>
    <property type="match status" value="1"/>
</dbReference>
<dbReference type="InterPro" id="IPR002500">
    <property type="entry name" value="PAPS_reduct_dom"/>
</dbReference>
<protein>
    <recommendedName>
        <fullName evidence="1">Phosphoadenosine phosphosulphate reductase domain-containing protein</fullName>
    </recommendedName>
</protein>
<dbReference type="KEGG" id="ahel:Q31a_29450"/>